<dbReference type="FunFam" id="3.40.30.10:FF:000131">
    <property type="entry name" value="migration and invasion enhancer 1"/>
    <property type="match status" value="1"/>
</dbReference>
<dbReference type="Proteomes" id="UP000694569">
    <property type="component" value="Unplaced"/>
</dbReference>
<evidence type="ECO:0000256" key="15">
    <source>
        <dbReference type="ARBA" id="ARBA00069166"/>
    </source>
</evidence>
<proteinExistence type="inferred from homology"/>
<evidence type="ECO:0000313" key="17">
    <source>
        <dbReference type="Proteomes" id="UP000694569"/>
    </source>
</evidence>
<gene>
    <name evidence="16" type="primary">MIEN1</name>
</gene>
<evidence type="ECO:0000256" key="1">
    <source>
        <dbReference type="ARBA" id="ARBA00004342"/>
    </source>
</evidence>
<organism evidence="16 17">
    <name type="scientific">Leptobrachium leishanense</name>
    <name type="common">Leishan spiny toad</name>
    <dbReference type="NCBI Taxonomy" id="445787"/>
    <lineage>
        <taxon>Eukaryota</taxon>
        <taxon>Metazoa</taxon>
        <taxon>Chordata</taxon>
        <taxon>Craniata</taxon>
        <taxon>Vertebrata</taxon>
        <taxon>Euteleostomi</taxon>
        <taxon>Amphibia</taxon>
        <taxon>Batrachia</taxon>
        <taxon>Anura</taxon>
        <taxon>Pelobatoidea</taxon>
        <taxon>Megophryidae</taxon>
        <taxon>Leptobrachium</taxon>
    </lineage>
</organism>
<comment type="function">
    <text evidence="12">Increases cell migration by inducing filopodia formation at the leading edge of migrating cells. Plays a role in regulation of apoptosis, possibly through control of CASP3. May be involved in a redox-related process.</text>
</comment>
<name>A0A8C5QTP8_9ANUR</name>
<dbReference type="GO" id="GO:0051491">
    <property type="term" value="P:positive regulation of filopodium assembly"/>
    <property type="evidence" value="ECO:0007669"/>
    <property type="project" value="TreeGrafter"/>
</dbReference>
<keyword evidence="10" id="KW-0449">Lipoprotein</keyword>
<reference evidence="16" key="2">
    <citation type="submission" date="2025-09" db="UniProtKB">
        <authorList>
            <consortium name="Ensembl"/>
        </authorList>
    </citation>
    <scope>IDENTIFICATION</scope>
</reference>
<evidence type="ECO:0000256" key="9">
    <source>
        <dbReference type="ARBA" id="ARBA00023284"/>
    </source>
</evidence>
<keyword evidence="17" id="KW-1185">Reference proteome</keyword>
<evidence type="ECO:0000256" key="3">
    <source>
        <dbReference type="ARBA" id="ARBA00022475"/>
    </source>
</evidence>
<keyword evidence="9" id="KW-0676">Redox-active center</keyword>
<evidence type="ECO:0000256" key="5">
    <source>
        <dbReference type="ARBA" id="ARBA00022703"/>
    </source>
</evidence>
<dbReference type="Gene3D" id="3.40.30.10">
    <property type="entry name" value="Glutaredoxin"/>
    <property type="match status" value="1"/>
</dbReference>
<evidence type="ECO:0000256" key="10">
    <source>
        <dbReference type="ARBA" id="ARBA00023288"/>
    </source>
</evidence>
<evidence type="ECO:0000256" key="7">
    <source>
        <dbReference type="ARBA" id="ARBA00023136"/>
    </source>
</evidence>
<keyword evidence="3" id="KW-1003">Cell membrane</keyword>
<evidence type="ECO:0000256" key="2">
    <source>
        <dbReference type="ARBA" id="ARBA00004514"/>
    </source>
</evidence>
<dbReference type="OrthoDB" id="5962009at2759"/>
<keyword evidence="7" id="KW-0472">Membrane</keyword>
<dbReference type="PANTHER" id="PTHR15124:SF27">
    <property type="entry name" value="MIGRATION AND INVASION ENHANCER 1"/>
    <property type="match status" value="1"/>
</dbReference>
<dbReference type="NCBIfam" id="TIGR02174">
    <property type="entry name" value="CXXU_selWTH"/>
    <property type="match status" value="1"/>
</dbReference>
<dbReference type="InterPro" id="IPR011893">
    <property type="entry name" value="Selenoprotein_Rdx-typ"/>
</dbReference>
<dbReference type="GO" id="GO:0006915">
    <property type="term" value="P:apoptotic process"/>
    <property type="evidence" value="ECO:0007669"/>
    <property type="project" value="UniProtKB-KW"/>
</dbReference>
<evidence type="ECO:0000256" key="14">
    <source>
        <dbReference type="ARBA" id="ARBA00065658"/>
    </source>
</evidence>
<evidence type="ECO:0000256" key="12">
    <source>
        <dbReference type="ARBA" id="ARBA00055778"/>
    </source>
</evidence>
<dbReference type="SUPFAM" id="SSF52833">
    <property type="entry name" value="Thioredoxin-like"/>
    <property type="match status" value="1"/>
</dbReference>
<comment type="subunit">
    <text evidence="14">Interacts with GPX1.</text>
</comment>
<evidence type="ECO:0000313" key="16">
    <source>
        <dbReference type="Ensembl" id="ENSLLEP00000043154.1"/>
    </source>
</evidence>
<dbReference type="GO" id="GO:0005829">
    <property type="term" value="C:cytosol"/>
    <property type="evidence" value="ECO:0007669"/>
    <property type="project" value="UniProtKB-SubCell"/>
</dbReference>
<dbReference type="Pfam" id="PF10262">
    <property type="entry name" value="Rdx"/>
    <property type="match status" value="1"/>
</dbReference>
<dbReference type="GO" id="GO:0043066">
    <property type="term" value="P:negative regulation of apoptotic process"/>
    <property type="evidence" value="ECO:0007669"/>
    <property type="project" value="TreeGrafter"/>
</dbReference>
<dbReference type="PANTHER" id="PTHR15124">
    <property type="entry name" value="SELENOPROTEIN W"/>
    <property type="match status" value="1"/>
</dbReference>
<dbReference type="GeneTree" id="ENSGT00390000010440"/>
<evidence type="ECO:0000256" key="13">
    <source>
        <dbReference type="ARBA" id="ARBA00060789"/>
    </source>
</evidence>
<sequence>MAVNIVVEYCEPCGFKSHYDELESAVREEYPDVNIKSCPGDKMGAFEILINEQLVFSKLERGGFPYEKDLMKAIQQAKAGEPVEKITNSQAPCVIL</sequence>
<comment type="similarity">
    <text evidence="13">Belongs to the SelWTH family.</text>
</comment>
<dbReference type="InterPro" id="IPR036249">
    <property type="entry name" value="Thioredoxin-like_sf"/>
</dbReference>
<evidence type="ECO:0000256" key="6">
    <source>
        <dbReference type="ARBA" id="ARBA00022990"/>
    </source>
</evidence>
<dbReference type="AlphaFoldDB" id="A0A8C5QTP8"/>
<evidence type="ECO:0000256" key="8">
    <source>
        <dbReference type="ARBA" id="ARBA00023157"/>
    </source>
</evidence>
<dbReference type="GO" id="GO:0005886">
    <property type="term" value="C:plasma membrane"/>
    <property type="evidence" value="ECO:0007669"/>
    <property type="project" value="UniProtKB-SubCell"/>
</dbReference>
<comment type="subcellular location">
    <subcellularLocation>
        <location evidence="1">Cell membrane</location>
        <topology evidence="1">Lipid-anchor</topology>
        <orientation evidence="1">Cytoplasmic side</orientation>
    </subcellularLocation>
    <subcellularLocation>
        <location evidence="2">Cytoplasm</location>
        <location evidence="2">Cytosol</location>
    </subcellularLocation>
</comment>
<protein>
    <recommendedName>
        <fullName evidence="15">Migration and invasion enhancer 1</fullName>
    </recommendedName>
</protein>
<dbReference type="InterPro" id="IPR051441">
    <property type="entry name" value="SelW_related"/>
</dbReference>
<keyword evidence="11" id="KW-0636">Prenylation</keyword>
<evidence type="ECO:0000256" key="4">
    <source>
        <dbReference type="ARBA" id="ARBA00022490"/>
    </source>
</evidence>
<dbReference type="Ensembl" id="ENSLLET00000044869.1">
    <property type="protein sequence ID" value="ENSLLEP00000043154.1"/>
    <property type="gene ID" value="ENSLLEG00000027450.1"/>
</dbReference>
<keyword evidence="5" id="KW-0053">Apoptosis</keyword>
<evidence type="ECO:0000256" key="11">
    <source>
        <dbReference type="ARBA" id="ARBA00023289"/>
    </source>
</evidence>
<keyword evidence="4" id="KW-0963">Cytoplasm</keyword>
<accession>A0A8C5QTP8</accession>
<reference evidence="16" key="1">
    <citation type="submission" date="2025-08" db="UniProtKB">
        <authorList>
            <consortium name="Ensembl"/>
        </authorList>
    </citation>
    <scope>IDENTIFICATION</scope>
</reference>
<keyword evidence="6" id="KW-0007">Acetylation</keyword>
<keyword evidence="8" id="KW-1015">Disulfide bond</keyword>